<organism evidence="1">
    <name type="scientific">Poeciliopsis prolifica</name>
    <name type="common">blackstripe livebearer</name>
    <dbReference type="NCBI Taxonomy" id="188132"/>
    <lineage>
        <taxon>Eukaryota</taxon>
        <taxon>Metazoa</taxon>
        <taxon>Chordata</taxon>
        <taxon>Craniata</taxon>
        <taxon>Vertebrata</taxon>
        <taxon>Euteleostomi</taxon>
        <taxon>Actinopterygii</taxon>
        <taxon>Neopterygii</taxon>
        <taxon>Teleostei</taxon>
        <taxon>Neoteleostei</taxon>
        <taxon>Acanthomorphata</taxon>
        <taxon>Ovalentaria</taxon>
        <taxon>Atherinomorphae</taxon>
        <taxon>Cyprinodontiformes</taxon>
        <taxon>Poeciliidae</taxon>
        <taxon>Poeciliinae</taxon>
        <taxon>Poeciliopsis</taxon>
    </lineage>
</organism>
<dbReference type="AlphaFoldDB" id="A0A0S7ENY8"/>
<accession>A0A0S7ENY8</accession>
<gene>
    <name evidence="1" type="primary">PPUP7560</name>
</gene>
<name>A0A0S7ENY8_9TELE</name>
<dbReference type="EMBL" id="GBYX01474934">
    <property type="protein sequence ID" value="JAO06737.1"/>
    <property type="molecule type" value="Transcribed_RNA"/>
</dbReference>
<sequence length="112" mass="12510">THTPDTRMQVMKGAKEVFYRFGSHSTTFQFASSSRGQRKLPDSVLSPCEKRSSQGVATTEHRIERIFLTDSSTLLVIVISLERQICTRSGILRSTASDSIKPTIKSQFECSP</sequence>
<evidence type="ECO:0000313" key="1">
    <source>
        <dbReference type="EMBL" id="JAO06737.1"/>
    </source>
</evidence>
<protein>
    <submittedName>
        <fullName evidence="1">PPUP7560</fullName>
    </submittedName>
</protein>
<reference evidence="1" key="1">
    <citation type="submission" date="2014-12" db="EMBL/GenBank/DDBJ databases">
        <title>Parallel Evolution in Life History Adaptation Evident in the Tissue-Specific Poeciliopsis prolifica transcriptome.</title>
        <authorList>
            <person name="Jue N.K."/>
            <person name="Foley R.J."/>
            <person name="Obergfell C."/>
            <person name="Reznick D.N."/>
            <person name="O'Neill R.J."/>
            <person name="O'Neill M.J."/>
        </authorList>
    </citation>
    <scope>NUCLEOTIDE SEQUENCE</scope>
</reference>
<feature type="non-terminal residue" evidence="1">
    <location>
        <position position="1"/>
    </location>
</feature>
<proteinExistence type="predicted"/>